<feature type="compositionally biased region" description="Polar residues" evidence="4">
    <location>
        <begin position="285"/>
        <end position="303"/>
    </location>
</feature>
<dbReference type="GO" id="GO:0001578">
    <property type="term" value="P:microtubule bundle formation"/>
    <property type="evidence" value="ECO:0007669"/>
    <property type="project" value="TreeGrafter"/>
</dbReference>
<reference evidence="5" key="2">
    <citation type="submission" date="2025-08" db="UniProtKB">
        <authorList>
            <consortium name="Ensembl"/>
        </authorList>
    </citation>
    <scope>IDENTIFICATION</scope>
</reference>
<feature type="compositionally biased region" description="Low complexity" evidence="4">
    <location>
        <begin position="253"/>
        <end position="265"/>
    </location>
</feature>
<feature type="compositionally biased region" description="Polar residues" evidence="4">
    <location>
        <begin position="210"/>
        <end position="220"/>
    </location>
</feature>
<dbReference type="Ensembl" id="ENSTRUT00000060981.1">
    <property type="protein sequence ID" value="ENSTRUP00000066181.1"/>
    <property type="gene ID" value="ENSTRUG00000022803.2"/>
</dbReference>
<evidence type="ECO:0000256" key="4">
    <source>
        <dbReference type="SAM" id="MobiDB-lite"/>
    </source>
</evidence>
<evidence type="ECO:0000256" key="2">
    <source>
        <dbReference type="ARBA" id="ARBA00023054"/>
    </source>
</evidence>
<gene>
    <name evidence="5" type="primary">LOC105417851</name>
</gene>
<keyword evidence="2 3" id="KW-0175">Coiled coil</keyword>
<feature type="compositionally biased region" description="Polar residues" evidence="4">
    <location>
        <begin position="230"/>
        <end position="252"/>
    </location>
</feature>
<dbReference type="GO" id="GO:0015630">
    <property type="term" value="C:microtubule cytoskeleton"/>
    <property type="evidence" value="ECO:0007669"/>
    <property type="project" value="TreeGrafter"/>
</dbReference>
<feature type="compositionally biased region" description="Basic and acidic residues" evidence="4">
    <location>
        <begin position="760"/>
        <end position="774"/>
    </location>
</feature>
<sequence>MSVSSLEAPPTMPIMVSRLPKFGFQSKSASSSSGTHTGPATSADMTSTRLTNGFYHHPGPVGVNSSAAGSSPSVKQNGFLRVPVSFAVNCGQEHGGDEKSEAKRGNLCQNRSTNNRQVHPVPSQQSARTTAGKGRVLNHPATSASSRLPQSAPKTLPVSKGSSRLGQIAPNLTNGTKQAPNGPPASKPWTGRGGSLRRPQSFPHPGVSGSLFQTKQASRSHSSDDLGSAPSAQLTQSDRIRSQSLNQVRRQASPSLSPSPSSSSPVASTRYFLYSYNRSRLKPAPSSQGSARGISTISGQTPDGGSWGRSGISVPSLLPPSSLKKPLLPTIVPSSKNSGVSYKLSRPSLNKPLRPLRATPARPPIGEQEVNQTASVETAPTTGNIQSEGPTAETLTQKEEVEGETLDDMSLSSSSSLDPNHASQEYMDDFDNLGNGGVGILHLSSINDENQSCAGFDQKAAVAKTTRLCFVDDGMECADMRLSGEPREQDLSPLHSRRRSSGLGDHDQGGSSLDLSPSDSCGSGGIYMWDEEGLDPLGGLTTTPGSNTTHPIGSFDSDLNTVDILTHLDSCDLDDDDLMLDADDSEASSLFSDGGGTSHMAEWTRRQLCWGTQEFDNHSERSFKLNEDTGNKKPDIDSELLLGFFPHRSDFLSLGFGADVEELAEDCCAVRSQLEHLQSLLLQDDDENKDTLSPEDSSHSSDSQVQALLQEVQQLREELRSRDQTIAHLTLQLAVPTATTRCRCQQTKGAVDCHTQTNITERESATPHAPRRENNTLLPVPLLSPPWQYQRSRPYRGRPKPGIPPHLSEKTTGTSALQPGRAEPSDAPKRRRAASSSEATPPPAPEPRGRRAATLWREDNGAERSECQRAPAAVEAPPLPVSEVHLSRQPAAEASS</sequence>
<feature type="region of interest" description="Disordered" evidence="4">
    <location>
        <begin position="93"/>
        <end position="267"/>
    </location>
</feature>
<feature type="compositionally biased region" description="Basic and acidic residues" evidence="4">
    <location>
        <begin position="94"/>
        <end position="104"/>
    </location>
</feature>
<dbReference type="GeneTree" id="ENSGT00940000178304"/>
<dbReference type="InterPro" id="IPR029627">
    <property type="entry name" value="CCSER"/>
</dbReference>
<dbReference type="PANTHER" id="PTHR22461">
    <property type="entry name" value="SERINE-RICH COILED-COIL DOMAIN-CONTAINING PROTEIN 2-RELATED"/>
    <property type="match status" value="1"/>
</dbReference>
<feature type="compositionally biased region" description="Polar residues" evidence="4">
    <location>
        <begin position="369"/>
        <end position="395"/>
    </location>
</feature>
<dbReference type="KEGG" id="tru:105417851"/>
<proteinExistence type="inferred from homology"/>
<feature type="compositionally biased region" description="Basic and acidic residues" evidence="4">
    <location>
        <begin position="856"/>
        <end position="867"/>
    </location>
</feature>
<evidence type="ECO:0000256" key="3">
    <source>
        <dbReference type="SAM" id="Coils"/>
    </source>
</evidence>
<protein>
    <submittedName>
        <fullName evidence="5">Serine-rich coiled-coil domain-containing protein 2-like</fullName>
    </submittedName>
</protein>
<feature type="compositionally biased region" description="Polar residues" evidence="4">
    <location>
        <begin position="160"/>
        <end position="179"/>
    </location>
</feature>
<evidence type="ECO:0000256" key="1">
    <source>
        <dbReference type="ARBA" id="ARBA00010949"/>
    </source>
</evidence>
<keyword evidence="6" id="KW-1185">Reference proteome</keyword>
<feature type="compositionally biased region" description="Polar residues" evidence="4">
    <location>
        <begin position="140"/>
        <end position="153"/>
    </location>
</feature>
<name>A0A674MYU6_TAKRU</name>
<dbReference type="RefSeq" id="XP_029698423.1">
    <property type="nucleotide sequence ID" value="XM_029842563.1"/>
</dbReference>
<feature type="compositionally biased region" description="Low complexity" evidence="4">
    <location>
        <begin position="870"/>
        <end position="884"/>
    </location>
</feature>
<evidence type="ECO:0000313" key="6">
    <source>
        <dbReference type="Proteomes" id="UP000005226"/>
    </source>
</evidence>
<accession>A0A674MYU6</accession>
<feature type="compositionally biased region" description="Polar residues" evidence="4">
    <location>
        <begin position="107"/>
        <end position="129"/>
    </location>
</feature>
<dbReference type="PANTHER" id="PTHR22461:SF2">
    <property type="entry name" value="SERINE-RICH COILED-COIL DOMAIN-CONTAINING PROTEIN 2"/>
    <property type="match status" value="1"/>
</dbReference>
<evidence type="ECO:0000313" key="5">
    <source>
        <dbReference type="Ensembl" id="ENSTRUP00000066181.1"/>
    </source>
</evidence>
<feature type="region of interest" description="Disordered" evidence="4">
    <location>
        <begin position="24"/>
        <end position="76"/>
    </location>
</feature>
<dbReference type="AlphaFoldDB" id="A0A674MYU6"/>
<feature type="compositionally biased region" description="Polar residues" evidence="4">
    <location>
        <begin position="540"/>
        <end position="551"/>
    </location>
</feature>
<feature type="compositionally biased region" description="Low complexity" evidence="4">
    <location>
        <begin position="24"/>
        <end position="43"/>
    </location>
</feature>
<dbReference type="GeneID" id="105417851"/>
<feature type="region of interest" description="Disordered" evidence="4">
    <location>
        <begin position="482"/>
        <end position="519"/>
    </location>
</feature>
<feature type="coiled-coil region" evidence="3">
    <location>
        <begin position="698"/>
        <end position="725"/>
    </location>
</feature>
<feature type="region of interest" description="Disordered" evidence="4">
    <location>
        <begin position="535"/>
        <end position="554"/>
    </location>
</feature>
<feature type="compositionally biased region" description="Low complexity" evidence="4">
    <location>
        <begin position="509"/>
        <end position="519"/>
    </location>
</feature>
<feature type="compositionally biased region" description="Low complexity" evidence="4">
    <location>
        <begin position="408"/>
        <end position="418"/>
    </location>
</feature>
<dbReference type="OMA" id="DIQCYKL"/>
<organism evidence="5 6">
    <name type="scientific">Takifugu rubripes</name>
    <name type="common">Japanese pufferfish</name>
    <name type="synonym">Fugu rubripes</name>
    <dbReference type="NCBI Taxonomy" id="31033"/>
    <lineage>
        <taxon>Eukaryota</taxon>
        <taxon>Metazoa</taxon>
        <taxon>Chordata</taxon>
        <taxon>Craniata</taxon>
        <taxon>Vertebrata</taxon>
        <taxon>Euteleostomi</taxon>
        <taxon>Actinopterygii</taxon>
        <taxon>Neopterygii</taxon>
        <taxon>Teleostei</taxon>
        <taxon>Neoteleostei</taxon>
        <taxon>Acanthomorphata</taxon>
        <taxon>Eupercaria</taxon>
        <taxon>Tetraodontiformes</taxon>
        <taxon>Tetradontoidea</taxon>
        <taxon>Tetraodontidae</taxon>
        <taxon>Takifugu</taxon>
    </lineage>
</organism>
<comment type="similarity">
    <text evidence="1">Belongs to the CCSER family.</text>
</comment>
<dbReference type="Proteomes" id="UP000005226">
    <property type="component" value="Chromosome 1"/>
</dbReference>
<reference evidence="5" key="3">
    <citation type="submission" date="2025-09" db="UniProtKB">
        <authorList>
            <consortium name="Ensembl"/>
        </authorList>
    </citation>
    <scope>IDENTIFICATION</scope>
</reference>
<dbReference type="GO" id="GO:0008017">
    <property type="term" value="F:microtubule binding"/>
    <property type="evidence" value="ECO:0007669"/>
    <property type="project" value="TreeGrafter"/>
</dbReference>
<feature type="region of interest" description="Disordered" evidence="4">
    <location>
        <begin position="281"/>
        <end position="313"/>
    </location>
</feature>
<dbReference type="OrthoDB" id="8944374at2759"/>
<dbReference type="RefSeq" id="XP_029698431.1">
    <property type="nucleotide sequence ID" value="XM_029842571.1"/>
</dbReference>
<feature type="region of interest" description="Disordered" evidence="4">
    <location>
        <begin position="758"/>
        <end position="896"/>
    </location>
</feature>
<feature type="compositionally biased region" description="Polar residues" evidence="4">
    <location>
        <begin position="63"/>
        <end position="76"/>
    </location>
</feature>
<reference evidence="5 6" key="1">
    <citation type="journal article" date="2011" name="Genome Biol. Evol.">
        <title>Integration of the genetic map and genome assembly of fugu facilitates insights into distinct features of genome evolution in teleosts and mammals.</title>
        <authorList>
            <person name="Kai W."/>
            <person name="Kikuchi K."/>
            <person name="Tohari S."/>
            <person name="Chew A.K."/>
            <person name="Tay A."/>
            <person name="Fujiwara A."/>
            <person name="Hosoya S."/>
            <person name="Suetake H."/>
            <person name="Naruse K."/>
            <person name="Brenner S."/>
            <person name="Suzuki Y."/>
            <person name="Venkatesh B."/>
        </authorList>
    </citation>
    <scope>NUCLEOTIDE SEQUENCE [LARGE SCALE GENOMIC DNA]</scope>
</reference>
<feature type="region of interest" description="Disordered" evidence="4">
    <location>
        <begin position="335"/>
        <end position="429"/>
    </location>
</feature>
<dbReference type="InParanoid" id="A0A674MYU6"/>